<organism evidence="2 3">
    <name type="scientific">Puccinia sorghi</name>
    <dbReference type="NCBI Taxonomy" id="27349"/>
    <lineage>
        <taxon>Eukaryota</taxon>
        <taxon>Fungi</taxon>
        <taxon>Dikarya</taxon>
        <taxon>Basidiomycota</taxon>
        <taxon>Pucciniomycotina</taxon>
        <taxon>Pucciniomycetes</taxon>
        <taxon>Pucciniales</taxon>
        <taxon>Pucciniaceae</taxon>
        <taxon>Puccinia</taxon>
    </lineage>
</organism>
<keyword evidence="1" id="KW-1133">Transmembrane helix</keyword>
<dbReference type="AlphaFoldDB" id="A0A0L6UA17"/>
<keyword evidence="3" id="KW-1185">Reference proteome</keyword>
<proteinExistence type="predicted"/>
<gene>
    <name evidence="2" type="ORF">VP01_842g1</name>
</gene>
<reference evidence="2 3" key="1">
    <citation type="submission" date="2015-08" db="EMBL/GenBank/DDBJ databases">
        <title>Next Generation Sequencing and Analysis of the Genome of Puccinia sorghi L Schw, the Causal Agent of Maize Common Rust.</title>
        <authorList>
            <person name="Rochi L."/>
            <person name="Burguener G."/>
            <person name="Darino M."/>
            <person name="Turjanski A."/>
            <person name="Kreff E."/>
            <person name="Dieguez M.J."/>
            <person name="Sacco F."/>
        </authorList>
    </citation>
    <scope>NUCLEOTIDE SEQUENCE [LARGE SCALE GENOMIC DNA]</scope>
    <source>
        <strain evidence="2 3">RO10H11247</strain>
    </source>
</reference>
<accession>A0A0L6UA17</accession>
<name>A0A0L6UA17_9BASI</name>
<dbReference type="VEuPathDB" id="FungiDB:VP01_842g1"/>
<dbReference type="EMBL" id="LAVV01013971">
    <property type="protein sequence ID" value="KNZ45157.1"/>
    <property type="molecule type" value="Genomic_DNA"/>
</dbReference>
<keyword evidence="1" id="KW-0472">Membrane</keyword>
<evidence type="ECO:0000313" key="2">
    <source>
        <dbReference type="EMBL" id="KNZ45157.1"/>
    </source>
</evidence>
<comment type="caution">
    <text evidence="2">The sequence shown here is derived from an EMBL/GenBank/DDBJ whole genome shotgun (WGS) entry which is preliminary data.</text>
</comment>
<sequence>MLDWSYDTHLCCLKCTNYHLHNFKAQLGSVVSDISERQRFPQFTPFQTQQKGCKNHLLRLTLLFCPLRVVCETCVWGKQTYSLYLVFLPGVQSSVFLSSPLLTNRTQRHQLANRCSRTFHHECPMPFLTLPRERNHYPDAKKRKIFNWLVFVSLILPFCFSLLHIPFIVLYHFLLFLNCSYSKLHSKKAHQSLYCRKYRIVIPNRRPLGPQSQPGCRFASSLRACLLQADLLGLYHRLFTCSHLQGFFGTALARPRKLAVLAAASCSAGVSRLRPGPLMLEVPARSGGWLAILPQESIGVLDLKMMKKRDSVFVPNIWLKSHVTGCTYKLQTWNIQVSEVDSARPYTLSSTLPNPPAPPAYIPVFFFFFLAKTMYHLPTASVSGLGVHTGARLLLKRSGSCNAGHRCRSWKAPGKYLVSIVFCQFDPFFTPENHDSMSTLSARIVNSFCQLCDFPIISFPTPPSSTVFQRTLNKNGNVSGCVYPQPSSPICRGSPWDYIFFPDAHKTSPTFIPSTRNLSLKNHISHRTLCQSLIDNNNCPSRYFQTNYSHPLIFFL</sequence>
<feature type="transmembrane region" description="Helical" evidence="1">
    <location>
        <begin position="148"/>
        <end position="174"/>
    </location>
</feature>
<protein>
    <submittedName>
        <fullName evidence="2">Uncharacterized protein</fullName>
    </submittedName>
</protein>
<evidence type="ECO:0000256" key="1">
    <source>
        <dbReference type="SAM" id="Phobius"/>
    </source>
</evidence>
<evidence type="ECO:0000313" key="3">
    <source>
        <dbReference type="Proteomes" id="UP000037035"/>
    </source>
</evidence>
<dbReference type="Proteomes" id="UP000037035">
    <property type="component" value="Unassembled WGS sequence"/>
</dbReference>
<keyword evidence="1" id="KW-0812">Transmembrane</keyword>